<dbReference type="Proteomes" id="UP000050571">
    <property type="component" value="Segment"/>
</dbReference>
<dbReference type="GO" id="GO:0016874">
    <property type="term" value="F:ligase activity"/>
    <property type="evidence" value="ECO:0007669"/>
    <property type="project" value="UniProtKB-KW"/>
</dbReference>
<protein>
    <submittedName>
        <fullName evidence="1">RnlA RNA ligase and tail fiber attachment catalyst</fullName>
    </submittedName>
</protein>
<proteinExistence type="predicted"/>
<accession>I7JVT3</accession>
<name>I7JVT3_9CAUD</name>
<dbReference type="Gene3D" id="1.10.3550.20">
    <property type="match status" value="1"/>
</dbReference>
<dbReference type="GeneID" id="14010917"/>
<evidence type="ECO:0000313" key="2">
    <source>
        <dbReference type="Proteomes" id="UP000050571"/>
    </source>
</evidence>
<reference evidence="1 2" key="1">
    <citation type="journal article" date="2012" name="J. Virol.">
        <title>The Complete Genome Sequence of Bacteriophage CP21 Reveals Modular Shuffling in Campylobacter Group II Phages.</title>
        <authorList>
            <person name="Hammerl J.A."/>
            <person name="Jackel C."/>
            <person name="Reetz J."/>
            <person name="Hertwig S."/>
        </authorList>
    </citation>
    <scope>NUCLEOTIDE SEQUENCE [LARGE SCALE GENOMIC DNA]</scope>
</reference>
<dbReference type="EMBL" id="HE815464">
    <property type="protein sequence ID" value="CCH63569.1"/>
    <property type="molecule type" value="Genomic_DNA"/>
</dbReference>
<gene>
    <name evidence="1" type="primary">CP21_107</name>
</gene>
<keyword evidence="1" id="KW-0436">Ligase</keyword>
<evidence type="ECO:0000313" key="1">
    <source>
        <dbReference type="EMBL" id="CCH63569.1"/>
    </source>
</evidence>
<keyword evidence="2" id="KW-1185">Reference proteome</keyword>
<dbReference type="RefSeq" id="YP_007005177.1">
    <property type="nucleotide sequence ID" value="NC_019507.1"/>
</dbReference>
<dbReference type="KEGG" id="vg:14010917"/>
<sequence>MILEETIDDVLPKLSPEAVAYVDSVSNSVKVKLNEILDSIDSNYIKAKDLEAPALYIKDLNIDPIAKDCLFKLCRNKLNLDNVLDQVKKSMLKYNKLRDIKVFLKL</sequence>
<organism evidence="1 2">
    <name type="scientific">Campylobacter phage CP21</name>
    <dbReference type="NCBI Taxonomy" id="2881391"/>
    <lineage>
        <taxon>Viruses</taxon>
        <taxon>Duplodnaviria</taxon>
        <taxon>Heunggongvirae</taxon>
        <taxon>Uroviricota</taxon>
        <taxon>Caudoviricetes</taxon>
        <taxon>Connertonviridae</taxon>
        <taxon>Firehammervirus</taxon>
        <taxon>Firehammervirus CP21</taxon>
    </lineage>
</organism>